<evidence type="ECO:0000313" key="7">
    <source>
        <dbReference type="EMBL" id="TFW71764.1"/>
    </source>
</evidence>
<dbReference type="OrthoDB" id="9792010at2"/>
<dbReference type="Gene3D" id="1.20.120.340">
    <property type="entry name" value="Flagellar protein FliS"/>
    <property type="match status" value="1"/>
</dbReference>
<dbReference type="PANTHER" id="PTHR34773">
    <property type="entry name" value="FLAGELLAR SECRETION CHAPERONE FLIS"/>
    <property type="match status" value="1"/>
</dbReference>
<keyword evidence="7" id="KW-0282">Flagellum</keyword>
<evidence type="ECO:0000256" key="2">
    <source>
        <dbReference type="ARBA" id="ARBA00008787"/>
    </source>
</evidence>
<keyword evidence="4 6" id="KW-1005">Bacterial flagellum biogenesis</keyword>
<dbReference type="GO" id="GO:0005829">
    <property type="term" value="C:cytosol"/>
    <property type="evidence" value="ECO:0007669"/>
    <property type="project" value="UniProtKB-SubCell"/>
</dbReference>
<dbReference type="PANTHER" id="PTHR34773:SF1">
    <property type="entry name" value="FLAGELLAR SECRETION CHAPERONE FLIS"/>
    <property type="match status" value="1"/>
</dbReference>
<evidence type="ECO:0000313" key="8">
    <source>
        <dbReference type="Proteomes" id="UP000297706"/>
    </source>
</evidence>
<reference evidence="7 8" key="1">
    <citation type="submission" date="2018-02" db="EMBL/GenBank/DDBJ databases">
        <title>A novel lanthanide dependent methylotroph, Methylotenera sp. La3113.</title>
        <authorList>
            <person name="Lv H."/>
            <person name="Tani A."/>
        </authorList>
    </citation>
    <scope>NUCLEOTIDE SEQUENCE [LARGE SCALE GENOMIC DNA]</scope>
    <source>
        <strain evidence="7 8">La3113</strain>
    </source>
</reference>
<dbReference type="GO" id="GO:0044780">
    <property type="term" value="P:bacterial-type flagellum assembly"/>
    <property type="evidence" value="ECO:0007669"/>
    <property type="project" value="InterPro"/>
</dbReference>
<dbReference type="InterPro" id="IPR003713">
    <property type="entry name" value="FliS"/>
</dbReference>
<evidence type="ECO:0000256" key="6">
    <source>
        <dbReference type="PIRNR" id="PIRNR039090"/>
    </source>
</evidence>
<dbReference type="RefSeq" id="WP_135277439.1">
    <property type="nucleotide sequence ID" value="NZ_PQVH01000008.1"/>
</dbReference>
<name>A0A4Y9VS26_9PROT</name>
<dbReference type="Pfam" id="PF02561">
    <property type="entry name" value="FliS"/>
    <property type="match status" value="1"/>
</dbReference>
<comment type="caution">
    <text evidence="7">The sequence shown here is derived from an EMBL/GenBank/DDBJ whole genome shotgun (WGS) entry which is preliminary data.</text>
</comment>
<keyword evidence="8" id="KW-1185">Reference proteome</keyword>
<evidence type="ECO:0000256" key="1">
    <source>
        <dbReference type="ARBA" id="ARBA00004514"/>
    </source>
</evidence>
<dbReference type="CDD" id="cd16098">
    <property type="entry name" value="FliS"/>
    <property type="match status" value="1"/>
</dbReference>
<keyword evidence="3 6" id="KW-0963">Cytoplasm</keyword>
<evidence type="ECO:0000256" key="5">
    <source>
        <dbReference type="ARBA" id="ARBA00023186"/>
    </source>
</evidence>
<dbReference type="AlphaFoldDB" id="A0A4Y9VS26"/>
<proteinExistence type="inferred from homology"/>
<sequence length="159" mass="16903">MFGLNQKGVNGYAKVGVETGVLAASPVKLIVMLYDGAISACHSAIACMQRKDIEQKGAMLSKAIMIIESGLRLSLDRKAGGEIAESLDALYAYMSSKLASANVRNEPAQVQEVIKLLLDLKGAWEAIDNNKATAQVLNQAKNNQQGLGVAQGYAHQAKV</sequence>
<dbReference type="NCBIfam" id="TIGR00208">
    <property type="entry name" value="fliS"/>
    <property type="match status" value="1"/>
</dbReference>
<evidence type="ECO:0000256" key="4">
    <source>
        <dbReference type="ARBA" id="ARBA00022795"/>
    </source>
</evidence>
<organism evidence="7 8">
    <name type="scientific">Methylotenera oryzisoli</name>
    <dbReference type="NCBI Taxonomy" id="2080758"/>
    <lineage>
        <taxon>Bacteria</taxon>
        <taxon>Pseudomonadati</taxon>
        <taxon>Pseudomonadota</taxon>
        <taxon>Betaproteobacteria</taxon>
        <taxon>Nitrosomonadales</taxon>
        <taxon>Methylophilaceae</taxon>
        <taxon>Methylotenera</taxon>
    </lineage>
</organism>
<comment type="subcellular location">
    <subcellularLocation>
        <location evidence="1 6">Cytoplasm</location>
        <location evidence="1 6">Cytosol</location>
    </subcellularLocation>
</comment>
<gene>
    <name evidence="7" type="primary">fliS</name>
    <name evidence="7" type="ORF">C3Y98_06675</name>
</gene>
<accession>A0A4Y9VS26</accession>
<protein>
    <recommendedName>
        <fullName evidence="6">Flagellar secretion chaperone FliS</fullName>
    </recommendedName>
</protein>
<dbReference type="PIRSF" id="PIRSF039090">
    <property type="entry name" value="Flis"/>
    <property type="match status" value="1"/>
</dbReference>
<dbReference type="GO" id="GO:0071973">
    <property type="term" value="P:bacterial-type flagellum-dependent cell motility"/>
    <property type="evidence" value="ECO:0007669"/>
    <property type="project" value="TreeGrafter"/>
</dbReference>
<dbReference type="EMBL" id="PQVH01000008">
    <property type="protein sequence ID" value="TFW71764.1"/>
    <property type="molecule type" value="Genomic_DNA"/>
</dbReference>
<keyword evidence="5" id="KW-0143">Chaperone</keyword>
<keyword evidence="7" id="KW-0966">Cell projection</keyword>
<dbReference type="SUPFAM" id="SSF101116">
    <property type="entry name" value="Flagellar export chaperone FliS"/>
    <property type="match status" value="1"/>
</dbReference>
<dbReference type="InterPro" id="IPR036584">
    <property type="entry name" value="FliS_sf"/>
</dbReference>
<keyword evidence="7" id="KW-0969">Cilium</keyword>
<evidence type="ECO:0000256" key="3">
    <source>
        <dbReference type="ARBA" id="ARBA00022490"/>
    </source>
</evidence>
<dbReference type="Proteomes" id="UP000297706">
    <property type="component" value="Unassembled WGS sequence"/>
</dbReference>
<comment type="similarity">
    <text evidence="2 6">Belongs to the FliS family.</text>
</comment>